<dbReference type="InterPro" id="IPR025883">
    <property type="entry name" value="Cadherin-like_domain"/>
</dbReference>
<dbReference type="Gene3D" id="2.60.40.1080">
    <property type="match status" value="1"/>
</dbReference>
<dbReference type="SUPFAM" id="SSF89550">
    <property type="entry name" value="PHP domain-like"/>
    <property type="match status" value="1"/>
</dbReference>
<accession>A0A1C1A2E0</accession>
<dbReference type="Gene3D" id="3.20.20.140">
    <property type="entry name" value="Metal-dependent hydrolases"/>
    <property type="match status" value="1"/>
</dbReference>
<feature type="signal peptide" evidence="1">
    <location>
        <begin position="1"/>
        <end position="33"/>
    </location>
</feature>
<dbReference type="PANTHER" id="PTHR43308">
    <property type="entry name" value="OUTER MEMBRANE PROTEIN ALPHA-RELATED"/>
    <property type="match status" value="1"/>
</dbReference>
<dbReference type="InterPro" id="IPR051465">
    <property type="entry name" value="Cell_Envelope_Struct_Comp"/>
</dbReference>
<reference evidence="4" key="1">
    <citation type="submission" date="2016-05" db="EMBL/GenBank/DDBJ databases">
        <title>Paenibacillus oryzae. sp. nov., isolated from the rice root.</title>
        <authorList>
            <person name="Zhang J."/>
            <person name="Zhang X."/>
        </authorList>
    </citation>
    <scope>NUCLEOTIDE SEQUENCE [LARGE SCALE GENOMIC DNA]</scope>
    <source>
        <strain evidence="4">KCTC13222</strain>
    </source>
</reference>
<dbReference type="InterPro" id="IPR001119">
    <property type="entry name" value="SLH_dom"/>
</dbReference>
<evidence type="ECO:0000256" key="1">
    <source>
        <dbReference type="SAM" id="SignalP"/>
    </source>
</evidence>
<feature type="domain" description="SLH" evidence="2">
    <location>
        <begin position="2360"/>
        <end position="2423"/>
    </location>
</feature>
<name>A0A1C1A2E0_9BACL</name>
<dbReference type="EMBL" id="LYPC01000016">
    <property type="protein sequence ID" value="OCT14705.1"/>
    <property type="molecule type" value="Genomic_DNA"/>
</dbReference>
<dbReference type="PANTHER" id="PTHR43308:SF5">
    <property type="entry name" value="S-LAYER PROTEIN _ PEPTIDOGLYCAN ENDO-BETA-N-ACETYLGLUCOSAMINIDASE"/>
    <property type="match status" value="1"/>
</dbReference>
<dbReference type="RefSeq" id="WP_065852685.1">
    <property type="nucleotide sequence ID" value="NZ_LYPC01000016.1"/>
</dbReference>
<protein>
    <recommendedName>
        <fullName evidence="2">SLH domain-containing protein</fullName>
    </recommendedName>
</protein>
<dbReference type="InterPro" id="IPR008964">
    <property type="entry name" value="Invasin/intimin_cell_adhesion"/>
</dbReference>
<comment type="caution">
    <text evidence="3">The sequence shown here is derived from an EMBL/GenBank/DDBJ whole genome shotgun (WGS) entry which is preliminary data.</text>
</comment>
<feature type="domain" description="SLH" evidence="2">
    <location>
        <begin position="2424"/>
        <end position="2476"/>
    </location>
</feature>
<dbReference type="Pfam" id="PF13287">
    <property type="entry name" value="Fn3_assoc"/>
    <property type="match status" value="1"/>
</dbReference>
<dbReference type="Pfam" id="PF12733">
    <property type="entry name" value="Cadherin-like"/>
    <property type="match status" value="1"/>
</dbReference>
<dbReference type="InterPro" id="IPR016195">
    <property type="entry name" value="Pol/histidinol_Pase-like"/>
</dbReference>
<gene>
    <name evidence="3" type="ORF">A8709_11015</name>
</gene>
<dbReference type="Gene3D" id="1.20.1270.90">
    <property type="entry name" value="AF1782-like"/>
    <property type="match status" value="1"/>
</dbReference>
<organism evidence="3 4">
    <name type="scientific">Paenibacillus pectinilyticus</name>
    <dbReference type="NCBI Taxonomy" id="512399"/>
    <lineage>
        <taxon>Bacteria</taxon>
        <taxon>Bacillati</taxon>
        <taxon>Bacillota</taxon>
        <taxon>Bacilli</taxon>
        <taxon>Bacillales</taxon>
        <taxon>Paenibacillaceae</taxon>
        <taxon>Paenibacillus</taxon>
    </lineage>
</organism>
<dbReference type="InterPro" id="IPR026876">
    <property type="entry name" value="Fn3_assoc_repeat"/>
</dbReference>
<dbReference type="Gene3D" id="2.60.220.30">
    <property type="match status" value="1"/>
</dbReference>
<proteinExistence type="predicted"/>
<evidence type="ECO:0000313" key="4">
    <source>
        <dbReference type="Proteomes" id="UP000093309"/>
    </source>
</evidence>
<dbReference type="PROSITE" id="PS51272">
    <property type="entry name" value="SLH"/>
    <property type="match status" value="3"/>
</dbReference>
<dbReference type="SUPFAM" id="SSF49373">
    <property type="entry name" value="Invasin/intimin cell-adhesion fragments"/>
    <property type="match status" value="1"/>
</dbReference>
<evidence type="ECO:0000313" key="3">
    <source>
        <dbReference type="EMBL" id="OCT14705.1"/>
    </source>
</evidence>
<dbReference type="Pfam" id="PF00395">
    <property type="entry name" value="SLH"/>
    <property type="match status" value="3"/>
</dbReference>
<keyword evidence="1" id="KW-0732">Signal</keyword>
<keyword evidence="4" id="KW-1185">Reference proteome</keyword>
<dbReference type="Proteomes" id="UP000093309">
    <property type="component" value="Unassembled WGS sequence"/>
</dbReference>
<dbReference type="STRING" id="512399.A8709_11015"/>
<feature type="domain" description="SLH" evidence="2">
    <location>
        <begin position="2302"/>
        <end position="2359"/>
    </location>
</feature>
<sequence>MRALKKALLRIGMSCLLLVNVIVPTLPATTAFAATVNDTVNPPQSTTGNTEITSWNLGALPTTANGGITANGDIFATSGYYKDATTLLQLYQGATPTQITPSGFTYSTSSLKSLGFVSANTSYWMVKTSTKGFNNLVLNFMMYSAATGPRDFDTLWSPDGSTWNRFGNQNTTGFSVKNQTSNSVNYGMTLPTSAQNLDSIYIRVVQSSNIQNNGSNTSSSSGVNINNIQLYGAKDPAYTTAAVTASPSTTGAILDATPITLSNVDPTAQIYYTTDGTTPATTVGGSTKLYTAPFTALSEGGFSGTNPFVVKAVAKQSTLLPSDVVTLSYNQQTITSNADAKKLATGSYAWVKGTGTYLNGNTTLYIQDAMNAGSGLVIYKSGADFSSYVGKEIYVYGKASPYNGLMEIVPDAVNTSNIVVRNSSPILPTPTKIMLSQLADRTYEGMLVSVDTVKLDTVAGTTTSYFNHAISQAGVPVVLRAPGFNSSVGVTGSYVNITKAIANFNTIAPFNGAYLITTNTSELEPTATPTVDFVNTSVSSGTSIPLNSKVTLATATTGAKITYSLNGGAPVTSATNSVELTVDAFQNGKATIIATASDGSYTTAAQTFAYTQSQVAKVLATPGSSAIIPTTPIVLSSATTNSTIIYSVYRNSFTSTDGTLLGTANQIYTDPITLDASNFPVRIVAKATLQNYVDSATENFAYTAKKAIGGEKNYYGSLHAHTSNSDGLGTLPEAYVYARDQGKFDFFIVTDHSNSYDTATYDVSTNRNINDYNTTNAPWLAGKKAATDAATPTYITDYGYEMTWSGGPGHMNTFNTTGFVSRNNATLNNKTNDAGLQTYYQMLESTPGSISQLNHPGATFGNFADFGYHENAIDDKVTLVEAGNGEGAIGSGGYFRSVDQFILALDKGWHVAPTNNGDNHKKGWGTSNTAATVVYTNDFTLSGIYTALHDRSVWSTENRDLDVTYHLSDGTNTYSMGAILNAPPAAANITVTATNKNPGTETSNIASVQLLSSGGKIVDKKTYPVGTSDVNYTYSMTTPSAGYYFAIITDNQGFVAVTAPIWLGSAPKVGITSVSNSSVMPVTTEALDVTTNFFNNESTPVTLKSVSYTVDGDSAANKTYTPGTTIASSGVAKHVFNYTPTTPGTKTVTISAVLTVNGDDKTYTTTSTMKVVDINSVSYVGLDASHGNEYVSGGSYPNSMANMMTLAGTNSVRVVQLNTSADLIAATSNPKYKMIILNAPSRKSVTAWPTPTNYTVAEIAALKAFSENGNTLVFGVVADYGESTNADPASPKKHMSELQNDVLAALGSTLREGDDEVMDDDKNGGSVYRLYPTEFNMANPLLQGVVDGQTYSQYSGSTIYAVDPVTGERTSTLPTTVSPLVFGFPTTYSAETDNDNFGYGTTKPTFPYVTVGTYKADKGISNSQGLYIPKYVNPNSKVATNPEEKLLAASETVTHPNGKTSLVVVAGGSFMSNFEIQVALDNAGTLPYANYNLMDNLYKMVNPMTITSIANAKSLPDGTDVIIEATATSEVNTQSANPDTNKGFFDTIYAQDATGGINLFPVASGIQEGQKARFEGKITHYQGEVELTVSKITVLDPSIQKFAPTTLSTAVSMSSVNTGLLVKTQGVVSDVYKDTDGTINQFTINDGSGPAIVVINGYITKGTTLPFVTDGASVSVVGLASIGEVSSDSDMHPRIRVRDRSEILNVSLTVDKTLLNTAITNAQTLLGSKTVGAANGDVSQAGHDALQSAITAAVAVQSDANATQVQADAQVRALATATVTFNNAIVSTEERLTINGPLTMIVGESSVVEATYGTTKLNATSGVIFTSSATAVAGVDSTSGQITAISKGQTVITATYGVLTNAYTLTVNAAASSNANLASLKLNNSTISLKSNQTDYSANVGNSVISATISAAAEDTKAVVEINGEAVSNKIVNLSEGLNTITVTVTAQDGTTPKVYTLQITRAEIQTVTNVPVQITDKPVTLSIPAGVTNASIAVTPVVEGDSKQVTVPLVEANADTTLGKVSVSIPDGVKISAPLTWDGSIKLPQVQDNSSVSVSNGKVNAVLEVGVPGMTLTFDKAVRLLIPNQVGKKAGFVRNGVFMPITTTLLTDTQAEADLLPAGAEAMITVGSDLVIWTKHFTQFVSYEVTNNTSSGGGYTPSGTLILATNGGTVKDNGVTIVIPAGAAKTDFRVTVEKVTNTDEMLKSAAGKLISDVFEIKKDFTNDFTANVTISLPFDTTKVDLAKSDAAVYWYDETAKKWNALSNPSVDKDQAMVSGKVNHFTKFAVLATDKQPTDPTNTGSTGKGTLSDIAGHWAEANIRELIQAGAIEGYPDGTFGPDRTITRAEFASILVKAFKLQEKSGKGFADTNNHWARKAIETAAAYDIISGYSDSSFGPDDKITREQMAAMIVRAAKLPAASTGLTFTDRTAISEWAQSAVASASASHLIDGYSDGSFKPQANATRAEAVTVIMKSIKK</sequence>
<evidence type="ECO:0000259" key="2">
    <source>
        <dbReference type="PROSITE" id="PS51272"/>
    </source>
</evidence>
<feature type="chain" id="PRO_5008649787" description="SLH domain-containing protein" evidence="1">
    <location>
        <begin position="34"/>
        <end position="2476"/>
    </location>
</feature>